<dbReference type="SUPFAM" id="SSF52540">
    <property type="entry name" value="P-loop containing nucleoside triphosphate hydrolases"/>
    <property type="match status" value="2"/>
</dbReference>
<protein>
    <recommendedName>
        <fullName evidence="4">G domain-containing protein</fullName>
    </recommendedName>
</protein>
<dbReference type="EMBL" id="JAABOA010000519">
    <property type="protein sequence ID" value="KAF9584035.1"/>
    <property type="molecule type" value="Genomic_DNA"/>
</dbReference>
<dbReference type="Proteomes" id="UP000780801">
    <property type="component" value="Unassembled WGS sequence"/>
</dbReference>
<evidence type="ECO:0008006" key="4">
    <source>
        <dbReference type="Google" id="ProtNLM"/>
    </source>
</evidence>
<accession>A0A9P6KGR7</accession>
<dbReference type="InterPro" id="IPR027417">
    <property type="entry name" value="P-loop_NTPase"/>
</dbReference>
<feature type="region of interest" description="Disordered" evidence="1">
    <location>
        <begin position="555"/>
        <end position="574"/>
    </location>
</feature>
<evidence type="ECO:0000313" key="2">
    <source>
        <dbReference type="EMBL" id="KAF9584035.1"/>
    </source>
</evidence>
<proteinExistence type="predicted"/>
<dbReference type="PANTHER" id="PTHR32046">
    <property type="entry name" value="G DOMAIN-CONTAINING PROTEIN"/>
    <property type="match status" value="1"/>
</dbReference>
<dbReference type="OrthoDB" id="8954335at2759"/>
<name>A0A9P6KGR7_9FUNG</name>
<evidence type="ECO:0000313" key="3">
    <source>
        <dbReference type="Proteomes" id="UP000780801"/>
    </source>
</evidence>
<dbReference type="Gene3D" id="3.40.50.300">
    <property type="entry name" value="P-loop containing nucleotide triphosphate hydrolases"/>
    <property type="match status" value="1"/>
</dbReference>
<sequence>MAPKEFDLTKTSEEEVNILVLGETQSGKSTFIEAVRSYADPTHNTDNSTIGTGVHSHTNDVLQYKLHSNLPQYKAFPSRSGIRNTLLKLLKDEDPINYRQALCESALEDFEDILYDRKATLSRETFISESQKYKFNICDTPGLNDSDFQDEIHVANILRRVKKLGKIHQVLVMIPPVVFTPGFISAIKTYVELLPEFCDIMAFVHTRISYTSLHPENDGHISTLSARVKLLGEIIGRDSAPHFLIDSQLDLLRPVQKCITMNTIRDVLWTARFNQPVSFLASLISKTKKMRDVDSVVCDNVSRAVKSIEKTMLSLNAAEGRELGGVLNARLYIQHLSLARQKIRYELELLESNDFCLTSETLWNQWWETPQWRGTMETKINEADQTVLLYQQSAQQLTFTNRMMRMENGDMISLTQHHEAKNGHGFRHIRLYKRRRELHKDRVIMLKRSQEDTEAHLRKAEHWCNDQSNCRVGTAPSAAMQLSLMKYSKCISLVDRLSLQYLSLTDFRRLAVSRAYMGDLVECACLVEEYYQRQYETVKTPVAFGPVPMQANTSIQGLGSSQNGRSGPDKQARTYRDRVSEIGSSNYDWSASADSPIKHEDLTLYKESFSTSTHCSEINNLIFGELNSGKSTIIEAVRSYVDPTYRASCDVIRAKVRSCSGDDHKYELYTDLPQYMVYSSRPGTGKSPQCPSSNNGDPINYRQALYGNDYETFEDILHNGGSILSSPLTSKPSTFRFNIFDTPGLNDVNFQGELHAVKILEHVKKLDKLHQILVMAPPTAVRPEFVTAIKTYKEKLPDFCDIMAFVHNQINYAALHPDDKDHAFTLLKRMEVLEQARRRERHKAEINGLKERKDEVKGGLKMVEDTGSQCSPVDLTLSVEMELIVKKRSEYLALVCLLFSQFLDLEHFDMLFTTGPYMSSLVECSLAFEKYYRVRCLEISSFIDSAVRKQLMKPNNSKQGPISQEATRDSKNESVGFLGMKLIMDVLKKRF</sequence>
<comment type="caution">
    <text evidence="2">The sequence shown here is derived from an EMBL/GenBank/DDBJ whole genome shotgun (WGS) entry which is preliminary data.</text>
</comment>
<reference evidence="2" key="1">
    <citation type="journal article" date="2020" name="Fungal Divers.">
        <title>Resolving the Mortierellaceae phylogeny through synthesis of multi-gene phylogenetics and phylogenomics.</title>
        <authorList>
            <person name="Vandepol N."/>
            <person name="Liber J."/>
            <person name="Desiro A."/>
            <person name="Na H."/>
            <person name="Kennedy M."/>
            <person name="Barry K."/>
            <person name="Grigoriev I.V."/>
            <person name="Miller A.N."/>
            <person name="O'Donnell K."/>
            <person name="Stajich J.E."/>
            <person name="Bonito G."/>
        </authorList>
    </citation>
    <scope>NUCLEOTIDE SEQUENCE</scope>
    <source>
        <strain evidence="2">KOD1015</strain>
    </source>
</reference>
<gene>
    <name evidence="2" type="ORF">BGW38_007786</name>
</gene>
<dbReference type="PANTHER" id="PTHR32046:SF11">
    <property type="entry name" value="IMMUNE-ASSOCIATED NUCLEOTIDE-BINDING PROTEIN 10-LIKE"/>
    <property type="match status" value="1"/>
</dbReference>
<organism evidence="2 3">
    <name type="scientific">Lunasporangiospora selenospora</name>
    <dbReference type="NCBI Taxonomy" id="979761"/>
    <lineage>
        <taxon>Eukaryota</taxon>
        <taxon>Fungi</taxon>
        <taxon>Fungi incertae sedis</taxon>
        <taxon>Mucoromycota</taxon>
        <taxon>Mortierellomycotina</taxon>
        <taxon>Mortierellomycetes</taxon>
        <taxon>Mortierellales</taxon>
        <taxon>Mortierellaceae</taxon>
        <taxon>Lunasporangiospora</taxon>
    </lineage>
</organism>
<evidence type="ECO:0000256" key="1">
    <source>
        <dbReference type="SAM" id="MobiDB-lite"/>
    </source>
</evidence>
<dbReference type="AlphaFoldDB" id="A0A9P6KGR7"/>
<keyword evidence="3" id="KW-1185">Reference proteome</keyword>
<feature type="compositionally biased region" description="Polar residues" evidence="1">
    <location>
        <begin position="555"/>
        <end position="565"/>
    </location>
</feature>